<proteinExistence type="predicted"/>
<feature type="compositionally biased region" description="Low complexity" evidence="1">
    <location>
        <begin position="32"/>
        <end position="43"/>
    </location>
</feature>
<dbReference type="AlphaFoldDB" id="A0A0C4F6D7"/>
<name>A0A0C4F6D7_PUCT1</name>
<feature type="region of interest" description="Disordered" evidence="1">
    <location>
        <begin position="1"/>
        <end position="43"/>
    </location>
</feature>
<dbReference type="EnsemblFungi" id="PTTG_08703-t43_1">
    <property type="protein sequence ID" value="PTTG_08703-t43_1-p1"/>
    <property type="gene ID" value="PTTG_08703"/>
</dbReference>
<evidence type="ECO:0000256" key="1">
    <source>
        <dbReference type="SAM" id="MobiDB-lite"/>
    </source>
</evidence>
<reference evidence="2" key="1">
    <citation type="submission" date="2009-11" db="EMBL/GenBank/DDBJ databases">
        <authorList>
            <consortium name="The Broad Institute Genome Sequencing Platform"/>
            <person name="Ward D."/>
            <person name="Feldgarden M."/>
            <person name="Earl A."/>
            <person name="Young S.K."/>
            <person name="Zeng Q."/>
            <person name="Koehrsen M."/>
            <person name="Alvarado L."/>
            <person name="Berlin A."/>
            <person name="Bochicchio J."/>
            <person name="Borenstein D."/>
            <person name="Chapman S.B."/>
            <person name="Chen Z."/>
            <person name="Engels R."/>
            <person name="Freedman E."/>
            <person name="Gellesch M."/>
            <person name="Goldberg J."/>
            <person name="Griggs A."/>
            <person name="Gujja S."/>
            <person name="Heilman E."/>
            <person name="Heiman D."/>
            <person name="Hepburn T."/>
            <person name="Howarth C."/>
            <person name="Jen D."/>
            <person name="Larson L."/>
            <person name="Lewis B."/>
            <person name="Mehta T."/>
            <person name="Park D."/>
            <person name="Pearson M."/>
            <person name="Roberts A."/>
            <person name="Saif S."/>
            <person name="Shea T."/>
            <person name="Shenoy N."/>
            <person name="Sisk P."/>
            <person name="Stolte C."/>
            <person name="Sykes S."/>
            <person name="Thomson T."/>
            <person name="Walk T."/>
            <person name="White J."/>
            <person name="Yandava C."/>
            <person name="Izard J."/>
            <person name="Baranova O.V."/>
            <person name="Blanton J.M."/>
            <person name="Tanner A.C."/>
            <person name="Dewhirst F.E."/>
            <person name="Haas B."/>
            <person name="Nusbaum C."/>
            <person name="Birren B."/>
        </authorList>
    </citation>
    <scope>NUCLEOTIDE SEQUENCE [LARGE SCALE GENOMIC DNA]</scope>
    <source>
        <strain evidence="2">1-1 BBBD Race 1</strain>
    </source>
</reference>
<sequence length="179" mass="18847">MVEKNVQTRAGVAAKRSDTTRRAEVPAAAGMASSTPSTVTGPTTAGVEEEFLSGEEGDEVVSLAIDKSSAVAAGTEIQKAPGASDLASIIAIPNFTKDQVTTIVSSTNSPPVVTVDVEAERAHIWEKIQESQKASDYILTKHLMTTWTSMDEKKVPKPPLLRAASAAPVLATVDQRMIS</sequence>
<reference evidence="2" key="2">
    <citation type="submission" date="2016-05" db="EMBL/GenBank/DDBJ databases">
        <title>Comparative analysis highlights variable genome content of wheat rusts and divergence of the mating loci.</title>
        <authorList>
            <person name="Cuomo C.A."/>
            <person name="Bakkeren G."/>
            <person name="Szabo L."/>
            <person name="Khalil H."/>
            <person name="Joly D."/>
            <person name="Goldberg J."/>
            <person name="Young S."/>
            <person name="Zeng Q."/>
            <person name="Fellers J."/>
        </authorList>
    </citation>
    <scope>NUCLEOTIDE SEQUENCE [LARGE SCALE GENOMIC DNA]</scope>
    <source>
        <strain evidence="2">1-1 BBBD Race 1</strain>
    </source>
</reference>
<keyword evidence="4" id="KW-1185">Reference proteome</keyword>
<reference evidence="3" key="4">
    <citation type="submission" date="2025-05" db="UniProtKB">
        <authorList>
            <consortium name="EnsemblFungi"/>
        </authorList>
    </citation>
    <scope>IDENTIFICATION</scope>
    <source>
        <strain evidence="3">isolate 1-1 / race 1 (BBBD)</strain>
    </source>
</reference>
<organism evidence="2">
    <name type="scientific">Puccinia triticina (isolate 1-1 / race 1 (BBBD))</name>
    <name type="common">Brown leaf rust fungus</name>
    <dbReference type="NCBI Taxonomy" id="630390"/>
    <lineage>
        <taxon>Eukaryota</taxon>
        <taxon>Fungi</taxon>
        <taxon>Dikarya</taxon>
        <taxon>Basidiomycota</taxon>
        <taxon>Pucciniomycotina</taxon>
        <taxon>Pucciniomycetes</taxon>
        <taxon>Pucciniales</taxon>
        <taxon>Pucciniaceae</taxon>
        <taxon>Puccinia</taxon>
    </lineage>
</organism>
<dbReference type="EMBL" id="ADAS02000017">
    <property type="protein sequence ID" value="OAV96757.1"/>
    <property type="molecule type" value="Genomic_DNA"/>
</dbReference>
<evidence type="ECO:0000313" key="4">
    <source>
        <dbReference type="Proteomes" id="UP000005240"/>
    </source>
</evidence>
<feature type="compositionally biased region" description="Basic and acidic residues" evidence="1">
    <location>
        <begin position="15"/>
        <end position="24"/>
    </location>
</feature>
<dbReference type="VEuPathDB" id="FungiDB:PTTG_08703"/>
<protein>
    <submittedName>
        <fullName evidence="2 3">Uncharacterized protein</fullName>
    </submittedName>
</protein>
<evidence type="ECO:0000313" key="2">
    <source>
        <dbReference type="EMBL" id="OAV96757.1"/>
    </source>
</evidence>
<evidence type="ECO:0000313" key="3">
    <source>
        <dbReference type="EnsemblFungi" id="PTTG_08703-t43_1-p1"/>
    </source>
</evidence>
<accession>A0A0C4F6D7</accession>
<gene>
    <name evidence="2" type="ORF">PTTG_08703</name>
</gene>
<dbReference type="Proteomes" id="UP000005240">
    <property type="component" value="Unassembled WGS sequence"/>
</dbReference>
<reference evidence="3 4" key="3">
    <citation type="journal article" date="2017" name="G3 (Bethesda)">
        <title>Comparative analysis highlights variable genome content of wheat rusts and divergence of the mating loci.</title>
        <authorList>
            <person name="Cuomo C.A."/>
            <person name="Bakkeren G."/>
            <person name="Khalil H.B."/>
            <person name="Panwar V."/>
            <person name="Joly D."/>
            <person name="Linning R."/>
            <person name="Sakthikumar S."/>
            <person name="Song X."/>
            <person name="Adiconis X."/>
            <person name="Fan L."/>
            <person name="Goldberg J.M."/>
            <person name="Levin J.Z."/>
            <person name="Young S."/>
            <person name="Zeng Q."/>
            <person name="Anikster Y."/>
            <person name="Bruce M."/>
            <person name="Wang M."/>
            <person name="Yin C."/>
            <person name="McCallum B."/>
            <person name="Szabo L.J."/>
            <person name="Hulbert S."/>
            <person name="Chen X."/>
            <person name="Fellers J.P."/>
        </authorList>
    </citation>
    <scope>NUCLEOTIDE SEQUENCE</scope>
    <source>
        <strain evidence="3">isolate 1-1 / race 1 (BBBD)</strain>
        <strain evidence="4">Isolate 1-1 / race 1 (BBBD)</strain>
    </source>
</reference>